<organism evidence="1 2">
    <name type="scientific">Dipteronia dyeriana</name>
    <dbReference type="NCBI Taxonomy" id="168575"/>
    <lineage>
        <taxon>Eukaryota</taxon>
        <taxon>Viridiplantae</taxon>
        <taxon>Streptophyta</taxon>
        <taxon>Embryophyta</taxon>
        <taxon>Tracheophyta</taxon>
        <taxon>Spermatophyta</taxon>
        <taxon>Magnoliopsida</taxon>
        <taxon>eudicotyledons</taxon>
        <taxon>Gunneridae</taxon>
        <taxon>Pentapetalae</taxon>
        <taxon>rosids</taxon>
        <taxon>malvids</taxon>
        <taxon>Sapindales</taxon>
        <taxon>Sapindaceae</taxon>
        <taxon>Hippocastanoideae</taxon>
        <taxon>Acereae</taxon>
        <taxon>Dipteronia</taxon>
    </lineage>
</organism>
<accession>A0AAD9X5C8</accession>
<dbReference type="EMBL" id="JANJYI010000004">
    <property type="protein sequence ID" value="KAK2652913.1"/>
    <property type="molecule type" value="Genomic_DNA"/>
</dbReference>
<gene>
    <name evidence="1" type="ORF">Ddye_012769</name>
</gene>
<evidence type="ECO:0000313" key="1">
    <source>
        <dbReference type="EMBL" id="KAK2652913.1"/>
    </source>
</evidence>
<proteinExistence type="predicted"/>
<dbReference type="AlphaFoldDB" id="A0AAD9X5C8"/>
<comment type="caution">
    <text evidence="1">The sequence shown here is derived from an EMBL/GenBank/DDBJ whole genome shotgun (WGS) entry which is preliminary data.</text>
</comment>
<evidence type="ECO:0000313" key="2">
    <source>
        <dbReference type="Proteomes" id="UP001280121"/>
    </source>
</evidence>
<protein>
    <submittedName>
        <fullName evidence="1">Uncharacterized protein</fullName>
    </submittedName>
</protein>
<keyword evidence="2" id="KW-1185">Reference proteome</keyword>
<sequence>MGSVISKAADSIGSVLGNAFAAPFKTIVNASSCEAMGCNLFRRAFMCLQSDQTAADFGPLLLDLTVLLLTVPSGDLPVHRKKPMQYVLGCL</sequence>
<name>A0AAD9X5C8_9ROSI</name>
<reference evidence="1" key="1">
    <citation type="journal article" date="2023" name="Plant J.">
        <title>Genome sequences and population genomics provide insights into the demographic history, inbreeding, and mutation load of two 'living fossil' tree species of Dipteronia.</title>
        <authorList>
            <person name="Feng Y."/>
            <person name="Comes H.P."/>
            <person name="Chen J."/>
            <person name="Zhu S."/>
            <person name="Lu R."/>
            <person name="Zhang X."/>
            <person name="Li P."/>
            <person name="Qiu J."/>
            <person name="Olsen K.M."/>
            <person name="Qiu Y."/>
        </authorList>
    </citation>
    <scope>NUCLEOTIDE SEQUENCE</scope>
    <source>
        <strain evidence="1">KIB01</strain>
    </source>
</reference>
<dbReference type="Proteomes" id="UP001280121">
    <property type="component" value="Unassembled WGS sequence"/>
</dbReference>